<dbReference type="PROSITE" id="PS00868">
    <property type="entry name" value="CYS_MET_METAB_PP"/>
    <property type="match status" value="1"/>
</dbReference>
<reference evidence="6" key="1">
    <citation type="submission" date="2020-05" db="EMBL/GenBank/DDBJ databases">
        <authorList>
            <person name="Chiriac C."/>
            <person name="Salcher M."/>
            <person name="Ghai R."/>
            <person name="Kavagutti S V."/>
        </authorList>
    </citation>
    <scope>NUCLEOTIDE SEQUENCE</scope>
</reference>
<gene>
    <name evidence="6" type="ORF">UFOPK1740_00568</name>
</gene>
<evidence type="ECO:0000256" key="2">
    <source>
        <dbReference type="ARBA" id="ARBA00009077"/>
    </source>
</evidence>
<dbReference type="Gene3D" id="3.90.1150.10">
    <property type="entry name" value="Aspartate Aminotransferase, domain 1"/>
    <property type="match status" value="1"/>
</dbReference>
<name>A0A6J6ELL5_9ZZZZ</name>
<dbReference type="GO" id="GO:0003961">
    <property type="term" value="F:O-acetylhomoserine aminocarboxypropyltransferase activity"/>
    <property type="evidence" value="ECO:0007669"/>
    <property type="project" value="TreeGrafter"/>
</dbReference>
<evidence type="ECO:0000256" key="1">
    <source>
        <dbReference type="ARBA" id="ARBA00001933"/>
    </source>
</evidence>
<dbReference type="GO" id="GO:0071269">
    <property type="term" value="P:L-homocysteine biosynthetic process"/>
    <property type="evidence" value="ECO:0007669"/>
    <property type="project" value="TreeGrafter"/>
</dbReference>
<dbReference type="Pfam" id="PF01053">
    <property type="entry name" value="Cys_Met_Meta_PP"/>
    <property type="match status" value="1"/>
</dbReference>
<proteinExistence type="inferred from homology"/>
<dbReference type="PANTHER" id="PTHR43797:SF2">
    <property type="entry name" value="HOMOCYSTEINE_CYSTEINE SYNTHASE"/>
    <property type="match status" value="1"/>
</dbReference>
<feature type="region of interest" description="Disordered" evidence="5">
    <location>
        <begin position="1"/>
        <end position="25"/>
    </location>
</feature>
<organism evidence="6">
    <name type="scientific">freshwater metagenome</name>
    <dbReference type="NCBI Taxonomy" id="449393"/>
    <lineage>
        <taxon>unclassified sequences</taxon>
        <taxon>metagenomes</taxon>
        <taxon>ecological metagenomes</taxon>
    </lineage>
</organism>
<evidence type="ECO:0000256" key="5">
    <source>
        <dbReference type="SAM" id="MobiDB-lite"/>
    </source>
</evidence>
<evidence type="ECO:0000256" key="3">
    <source>
        <dbReference type="ARBA" id="ARBA00022679"/>
    </source>
</evidence>
<dbReference type="GO" id="GO:0019346">
    <property type="term" value="P:transsulfuration"/>
    <property type="evidence" value="ECO:0007669"/>
    <property type="project" value="InterPro"/>
</dbReference>
<dbReference type="SUPFAM" id="SSF53383">
    <property type="entry name" value="PLP-dependent transferases"/>
    <property type="match status" value="1"/>
</dbReference>
<dbReference type="CDD" id="cd00614">
    <property type="entry name" value="CGS_like"/>
    <property type="match status" value="1"/>
</dbReference>
<dbReference type="GO" id="GO:0004124">
    <property type="term" value="F:cysteine synthase activity"/>
    <property type="evidence" value="ECO:0007669"/>
    <property type="project" value="TreeGrafter"/>
</dbReference>
<sequence length="432" mass="46402">MSDHKFGFKTKSLHAGSSPDPQTGARTVPIYQSTAFVFENTEDAGDLFALRKYGNIYSRIANPTVAALEEKIAALEGGIGAVATASGLSAQFLVFACLAGSGDHIVASANLYGGTITQLDVTMKKFGVSTTFVASDDPEDFAKAINENTKFIFSEVVSNPSNQVADIEGLAKVAHANNIPLIIDSTITTPYLIRPIEFGADIVIHSLTKFMGGHGTTLGGIVVESGKFNWGNGKFPAMLEPVPYYGGVSWWGNFGEYGFLTKLRSEQLRDIGASLTPIAAFLLIQGIETLAQRMDDHVANAKAVAKFLESDPRVSWVNFAGSTKHPHAKRVRKYLPLGTSSVFSFGVKGDRQVGERFINSVKLASHLANVGDVRTLVIHPASTTHRQLSDEQLSAAGVKPDLIRISVGIEDIEDIIWDIDQALEAATGEKSK</sequence>
<dbReference type="GO" id="GO:0005737">
    <property type="term" value="C:cytoplasm"/>
    <property type="evidence" value="ECO:0007669"/>
    <property type="project" value="TreeGrafter"/>
</dbReference>
<comment type="similarity">
    <text evidence="2">Belongs to the trans-sulfuration enzymes family.</text>
</comment>
<dbReference type="InterPro" id="IPR006235">
    <property type="entry name" value="OAc-hSer/O-AcSer_sulfhydrylase"/>
</dbReference>
<evidence type="ECO:0000256" key="4">
    <source>
        <dbReference type="ARBA" id="ARBA00022898"/>
    </source>
</evidence>
<dbReference type="AlphaFoldDB" id="A0A6J6ELL5"/>
<protein>
    <submittedName>
        <fullName evidence="6">Unannotated protein</fullName>
    </submittedName>
</protein>
<dbReference type="Gene3D" id="3.40.640.10">
    <property type="entry name" value="Type I PLP-dependent aspartate aminotransferase-like (Major domain)"/>
    <property type="match status" value="1"/>
</dbReference>
<keyword evidence="3" id="KW-0808">Transferase</keyword>
<dbReference type="FunFam" id="3.40.640.10:FF:000035">
    <property type="entry name" value="O-succinylhomoserine sulfhydrylase"/>
    <property type="match status" value="1"/>
</dbReference>
<accession>A0A6J6ELL5</accession>
<dbReference type="InterPro" id="IPR015424">
    <property type="entry name" value="PyrdxlP-dep_Trfase"/>
</dbReference>
<evidence type="ECO:0000313" key="6">
    <source>
        <dbReference type="EMBL" id="CAB4576044.1"/>
    </source>
</evidence>
<dbReference type="InterPro" id="IPR015422">
    <property type="entry name" value="PyrdxlP-dep_Trfase_small"/>
</dbReference>
<dbReference type="GO" id="GO:0006535">
    <property type="term" value="P:cysteine biosynthetic process from serine"/>
    <property type="evidence" value="ECO:0007669"/>
    <property type="project" value="TreeGrafter"/>
</dbReference>
<dbReference type="PIRSF" id="PIRSF001434">
    <property type="entry name" value="CGS"/>
    <property type="match status" value="1"/>
</dbReference>
<dbReference type="NCBIfam" id="TIGR01326">
    <property type="entry name" value="OAH_OAS_sulfhy"/>
    <property type="match status" value="1"/>
</dbReference>
<keyword evidence="4" id="KW-0663">Pyridoxal phosphate</keyword>
<dbReference type="GO" id="GO:0030170">
    <property type="term" value="F:pyridoxal phosphate binding"/>
    <property type="evidence" value="ECO:0007669"/>
    <property type="project" value="InterPro"/>
</dbReference>
<dbReference type="PANTHER" id="PTHR43797">
    <property type="entry name" value="HOMOCYSTEINE/CYSTEINE SYNTHASE"/>
    <property type="match status" value="1"/>
</dbReference>
<dbReference type="InterPro" id="IPR015421">
    <property type="entry name" value="PyrdxlP-dep_Trfase_major"/>
</dbReference>
<comment type="cofactor">
    <cofactor evidence="1">
        <name>pyridoxal 5'-phosphate</name>
        <dbReference type="ChEBI" id="CHEBI:597326"/>
    </cofactor>
</comment>
<dbReference type="EMBL" id="CAEZTU010000016">
    <property type="protein sequence ID" value="CAB4576044.1"/>
    <property type="molecule type" value="Genomic_DNA"/>
</dbReference>
<dbReference type="InterPro" id="IPR000277">
    <property type="entry name" value="Cys/Met-Metab_PyrdxlP-dep_enz"/>
</dbReference>
<dbReference type="InterPro" id="IPR054542">
    <property type="entry name" value="Cys_met_metab_PP"/>
</dbReference>